<organism evidence="2 3">
    <name type="scientific">Oryza sativa subsp. japonica</name>
    <name type="common">Rice</name>
    <dbReference type="NCBI Taxonomy" id="39947"/>
    <lineage>
        <taxon>Eukaryota</taxon>
        <taxon>Viridiplantae</taxon>
        <taxon>Streptophyta</taxon>
        <taxon>Embryophyta</taxon>
        <taxon>Tracheophyta</taxon>
        <taxon>Spermatophyta</taxon>
        <taxon>Magnoliopsida</taxon>
        <taxon>Liliopsida</taxon>
        <taxon>Poales</taxon>
        <taxon>Poaceae</taxon>
        <taxon>BOP clade</taxon>
        <taxon>Oryzoideae</taxon>
        <taxon>Oryzeae</taxon>
        <taxon>Oryzinae</taxon>
        <taxon>Oryza</taxon>
        <taxon>Oryza sativa</taxon>
    </lineage>
</organism>
<dbReference type="AlphaFoldDB" id="A0A0P0VIL0"/>
<dbReference type="Proteomes" id="UP000059680">
    <property type="component" value="Chromosome 2"/>
</dbReference>
<evidence type="ECO:0000313" key="2">
    <source>
        <dbReference type="EMBL" id="BAS78498.1"/>
    </source>
</evidence>
<evidence type="ECO:0000313" key="3">
    <source>
        <dbReference type="Proteomes" id="UP000059680"/>
    </source>
</evidence>
<keyword evidence="3" id="KW-1185">Reference proteome</keyword>
<dbReference type="InParanoid" id="A0A0P0VIL0"/>
<keyword evidence="1" id="KW-1133">Transmembrane helix</keyword>
<sequence>MYTDAWWSANDFNLHFIIYGWFLADKLKFLLPTWITILLNYLGLPFFTSKHNSYIWISVVLSFNVLCFMNDNYQQTTTFRCAIRGFFNGARFITCINIRITFLERLICYINSELPPELVICWVISIHSLV</sequence>
<protein>
    <submittedName>
        <fullName evidence="2">Os02g0448500 protein</fullName>
    </submittedName>
</protein>
<name>A0A0P0VIL0_ORYSJ</name>
<accession>A0A0P0VIL0</accession>
<evidence type="ECO:0000256" key="1">
    <source>
        <dbReference type="SAM" id="Phobius"/>
    </source>
</evidence>
<keyword evidence="1" id="KW-0472">Membrane</keyword>
<proteinExistence type="predicted"/>
<reference evidence="2 3" key="3">
    <citation type="journal article" date="2013" name="Rice">
        <title>Improvement of the Oryza sativa Nipponbare reference genome using next generation sequence and optical map data.</title>
        <authorList>
            <person name="Kawahara Y."/>
            <person name="de la Bastide M."/>
            <person name="Hamilton J.P."/>
            <person name="Kanamori H."/>
            <person name="McCombie W.R."/>
            <person name="Ouyang S."/>
            <person name="Schwartz D.C."/>
            <person name="Tanaka T."/>
            <person name="Wu J."/>
            <person name="Zhou S."/>
            <person name="Childs K.L."/>
            <person name="Davidson R.M."/>
            <person name="Lin H."/>
            <person name="Quesada-Ocampo L."/>
            <person name="Vaillancourt B."/>
            <person name="Sakai H."/>
            <person name="Lee S.S."/>
            <person name="Kim J."/>
            <person name="Numa H."/>
            <person name="Itoh T."/>
            <person name="Buell C.R."/>
            <person name="Matsumoto T."/>
        </authorList>
    </citation>
    <scope>NUCLEOTIDE SEQUENCE [LARGE SCALE GENOMIC DNA]</scope>
    <source>
        <strain evidence="3">cv. Nipponbare</strain>
    </source>
</reference>
<reference evidence="2 3" key="2">
    <citation type="journal article" date="2013" name="Plant Cell Physiol.">
        <title>Rice Annotation Project Database (RAP-DB): an integrative and interactive database for rice genomics.</title>
        <authorList>
            <person name="Sakai H."/>
            <person name="Lee S.S."/>
            <person name="Tanaka T."/>
            <person name="Numa H."/>
            <person name="Kim J."/>
            <person name="Kawahara Y."/>
            <person name="Wakimoto H."/>
            <person name="Yang C.C."/>
            <person name="Iwamoto M."/>
            <person name="Abe T."/>
            <person name="Yamada Y."/>
            <person name="Muto A."/>
            <person name="Inokuchi H."/>
            <person name="Ikemura T."/>
            <person name="Matsumoto T."/>
            <person name="Sasaki T."/>
            <person name="Itoh T."/>
        </authorList>
    </citation>
    <scope>NUCLEOTIDE SEQUENCE [LARGE SCALE GENOMIC DNA]</scope>
    <source>
        <strain evidence="3">cv. Nipponbare</strain>
    </source>
</reference>
<gene>
    <name evidence="2" type="ordered locus">Os02g0448500</name>
    <name evidence="2" type="ORF">OSNPB_020448500</name>
</gene>
<reference evidence="3" key="1">
    <citation type="journal article" date="2005" name="Nature">
        <title>The map-based sequence of the rice genome.</title>
        <authorList>
            <consortium name="International rice genome sequencing project (IRGSP)"/>
            <person name="Matsumoto T."/>
            <person name="Wu J."/>
            <person name="Kanamori H."/>
            <person name="Katayose Y."/>
            <person name="Fujisawa M."/>
            <person name="Namiki N."/>
            <person name="Mizuno H."/>
            <person name="Yamamoto K."/>
            <person name="Antonio B.A."/>
            <person name="Baba T."/>
            <person name="Sakata K."/>
            <person name="Nagamura Y."/>
            <person name="Aoki H."/>
            <person name="Arikawa K."/>
            <person name="Arita K."/>
            <person name="Bito T."/>
            <person name="Chiden Y."/>
            <person name="Fujitsuka N."/>
            <person name="Fukunaka R."/>
            <person name="Hamada M."/>
            <person name="Harada C."/>
            <person name="Hayashi A."/>
            <person name="Hijishita S."/>
            <person name="Honda M."/>
            <person name="Hosokawa S."/>
            <person name="Ichikawa Y."/>
            <person name="Idonuma A."/>
            <person name="Iijima M."/>
            <person name="Ikeda M."/>
            <person name="Ikeno M."/>
            <person name="Ito K."/>
            <person name="Ito S."/>
            <person name="Ito T."/>
            <person name="Ito Y."/>
            <person name="Ito Y."/>
            <person name="Iwabuchi A."/>
            <person name="Kamiya K."/>
            <person name="Karasawa W."/>
            <person name="Kurita K."/>
            <person name="Katagiri S."/>
            <person name="Kikuta A."/>
            <person name="Kobayashi H."/>
            <person name="Kobayashi N."/>
            <person name="Machita K."/>
            <person name="Maehara T."/>
            <person name="Masukawa M."/>
            <person name="Mizubayashi T."/>
            <person name="Mukai Y."/>
            <person name="Nagasaki H."/>
            <person name="Nagata Y."/>
            <person name="Naito S."/>
            <person name="Nakashima M."/>
            <person name="Nakama Y."/>
            <person name="Nakamichi Y."/>
            <person name="Nakamura M."/>
            <person name="Meguro A."/>
            <person name="Negishi M."/>
            <person name="Ohta I."/>
            <person name="Ohta T."/>
            <person name="Okamoto M."/>
            <person name="Ono N."/>
            <person name="Saji S."/>
            <person name="Sakaguchi M."/>
            <person name="Sakai K."/>
            <person name="Shibata M."/>
            <person name="Shimokawa T."/>
            <person name="Song J."/>
            <person name="Takazaki Y."/>
            <person name="Terasawa K."/>
            <person name="Tsugane M."/>
            <person name="Tsuji K."/>
            <person name="Ueda S."/>
            <person name="Waki K."/>
            <person name="Yamagata H."/>
            <person name="Yamamoto M."/>
            <person name="Yamamoto S."/>
            <person name="Yamane H."/>
            <person name="Yoshiki S."/>
            <person name="Yoshihara R."/>
            <person name="Yukawa K."/>
            <person name="Zhong H."/>
            <person name="Yano M."/>
            <person name="Yuan Q."/>
            <person name="Ouyang S."/>
            <person name="Liu J."/>
            <person name="Jones K.M."/>
            <person name="Gansberger K."/>
            <person name="Moffat K."/>
            <person name="Hill J."/>
            <person name="Bera J."/>
            <person name="Fadrosh D."/>
            <person name="Jin S."/>
            <person name="Johri S."/>
            <person name="Kim M."/>
            <person name="Overton L."/>
            <person name="Reardon M."/>
            <person name="Tsitrin T."/>
            <person name="Vuong H."/>
            <person name="Weaver B."/>
            <person name="Ciecko A."/>
            <person name="Tallon L."/>
            <person name="Jackson J."/>
            <person name="Pai G."/>
            <person name="Aken S.V."/>
            <person name="Utterback T."/>
            <person name="Reidmuller S."/>
            <person name="Feldblyum T."/>
            <person name="Hsiao J."/>
            <person name="Zismann V."/>
            <person name="Iobst S."/>
            <person name="de Vazeille A.R."/>
            <person name="Buell C.R."/>
            <person name="Ying K."/>
            <person name="Li Y."/>
            <person name="Lu T."/>
            <person name="Huang Y."/>
            <person name="Zhao Q."/>
            <person name="Feng Q."/>
            <person name="Zhang L."/>
            <person name="Zhu J."/>
            <person name="Weng Q."/>
            <person name="Mu J."/>
            <person name="Lu Y."/>
            <person name="Fan D."/>
            <person name="Liu Y."/>
            <person name="Guan J."/>
            <person name="Zhang Y."/>
            <person name="Yu S."/>
            <person name="Liu X."/>
            <person name="Zhang Y."/>
            <person name="Hong G."/>
            <person name="Han B."/>
            <person name="Choisne N."/>
            <person name="Demange N."/>
            <person name="Orjeda G."/>
            <person name="Samain S."/>
            <person name="Cattolico L."/>
            <person name="Pelletier E."/>
            <person name="Couloux A."/>
            <person name="Segurens B."/>
            <person name="Wincker P."/>
            <person name="D'Hont A."/>
            <person name="Scarpelli C."/>
            <person name="Weissenbach J."/>
            <person name="Salanoubat M."/>
            <person name="Quetier F."/>
            <person name="Yu Y."/>
            <person name="Kim H.R."/>
            <person name="Rambo T."/>
            <person name="Currie J."/>
            <person name="Collura K."/>
            <person name="Luo M."/>
            <person name="Yang T."/>
            <person name="Ammiraju J.S.S."/>
            <person name="Engler F."/>
            <person name="Soderlund C."/>
            <person name="Wing R.A."/>
            <person name="Palmer L.E."/>
            <person name="de la Bastide M."/>
            <person name="Spiegel L."/>
            <person name="Nascimento L."/>
            <person name="Zutavern T."/>
            <person name="O'Shaughnessy A."/>
            <person name="Dike S."/>
            <person name="Dedhia N."/>
            <person name="Preston R."/>
            <person name="Balija V."/>
            <person name="McCombie W.R."/>
            <person name="Chow T."/>
            <person name="Chen H."/>
            <person name="Chung M."/>
            <person name="Chen C."/>
            <person name="Shaw J."/>
            <person name="Wu H."/>
            <person name="Hsiao K."/>
            <person name="Chao Y."/>
            <person name="Chu M."/>
            <person name="Cheng C."/>
            <person name="Hour A."/>
            <person name="Lee P."/>
            <person name="Lin S."/>
            <person name="Lin Y."/>
            <person name="Liou J."/>
            <person name="Liu S."/>
            <person name="Hsing Y."/>
            <person name="Raghuvanshi S."/>
            <person name="Mohanty A."/>
            <person name="Bharti A.K."/>
            <person name="Gaur A."/>
            <person name="Gupta V."/>
            <person name="Kumar D."/>
            <person name="Ravi V."/>
            <person name="Vij S."/>
            <person name="Kapur A."/>
            <person name="Khurana P."/>
            <person name="Khurana P."/>
            <person name="Khurana J.P."/>
            <person name="Tyagi A.K."/>
            <person name="Gaikwad K."/>
            <person name="Singh A."/>
            <person name="Dalal V."/>
            <person name="Srivastava S."/>
            <person name="Dixit A."/>
            <person name="Pal A.K."/>
            <person name="Ghazi I.A."/>
            <person name="Yadav M."/>
            <person name="Pandit A."/>
            <person name="Bhargava A."/>
            <person name="Sureshbabu K."/>
            <person name="Batra K."/>
            <person name="Sharma T.R."/>
            <person name="Mohapatra T."/>
            <person name="Singh N.K."/>
            <person name="Messing J."/>
            <person name="Nelson A.B."/>
            <person name="Fuks G."/>
            <person name="Kavchok S."/>
            <person name="Keizer G."/>
            <person name="Linton E."/>
            <person name="Llaca V."/>
            <person name="Song R."/>
            <person name="Tanyolac B."/>
            <person name="Young S."/>
            <person name="Ho-Il K."/>
            <person name="Hahn J.H."/>
            <person name="Sangsakoo G."/>
            <person name="Vanavichit A."/>
            <person name="de Mattos Luiz.A.T."/>
            <person name="Zimmer P.D."/>
            <person name="Malone G."/>
            <person name="Dellagostin O."/>
            <person name="de Oliveira A.C."/>
            <person name="Bevan M."/>
            <person name="Bancroft I."/>
            <person name="Minx P."/>
            <person name="Cordum H."/>
            <person name="Wilson R."/>
            <person name="Cheng Z."/>
            <person name="Jin W."/>
            <person name="Jiang J."/>
            <person name="Leong S.A."/>
            <person name="Iwama H."/>
            <person name="Gojobori T."/>
            <person name="Itoh T."/>
            <person name="Niimura Y."/>
            <person name="Fujii Y."/>
            <person name="Habara T."/>
            <person name="Sakai H."/>
            <person name="Sato Y."/>
            <person name="Wilson G."/>
            <person name="Kumar K."/>
            <person name="McCouch S."/>
            <person name="Juretic N."/>
            <person name="Hoen D."/>
            <person name="Wright S."/>
            <person name="Bruskiewich R."/>
            <person name="Bureau T."/>
            <person name="Miyao A."/>
            <person name="Hirochika H."/>
            <person name="Nishikawa T."/>
            <person name="Kadowaki K."/>
            <person name="Sugiura M."/>
            <person name="Burr B."/>
            <person name="Sasaki T."/>
        </authorList>
    </citation>
    <scope>NUCLEOTIDE SEQUENCE [LARGE SCALE GENOMIC DNA]</scope>
    <source>
        <strain evidence="3">cv. Nipponbare</strain>
    </source>
</reference>
<keyword evidence="1" id="KW-0812">Transmembrane</keyword>
<dbReference type="EMBL" id="AP014958">
    <property type="protein sequence ID" value="BAS78498.1"/>
    <property type="molecule type" value="Genomic_DNA"/>
</dbReference>
<feature type="transmembrane region" description="Helical" evidence="1">
    <location>
        <begin position="53"/>
        <end position="70"/>
    </location>
</feature>
<dbReference type="PaxDb" id="39947-A0A0P0VIL0"/>
<dbReference type="Gramene" id="Os02t0448500-00">
    <property type="protein sequence ID" value="Os02t0448500-00"/>
    <property type="gene ID" value="Os02g0448500"/>
</dbReference>